<organism evidence="1 2">
    <name type="scientific">Digitaria exilis</name>
    <dbReference type="NCBI Taxonomy" id="1010633"/>
    <lineage>
        <taxon>Eukaryota</taxon>
        <taxon>Viridiplantae</taxon>
        <taxon>Streptophyta</taxon>
        <taxon>Embryophyta</taxon>
        <taxon>Tracheophyta</taxon>
        <taxon>Spermatophyta</taxon>
        <taxon>Magnoliopsida</taxon>
        <taxon>Liliopsida</taxon>
        <taxon>Poales</taxon>
        <taxon>Poaceae</taxon>
        <taxon>PACMAD clade</taxon>
        <taxon>Panicoideae</taxon>
        <taxon>Panicodae</taxon>
        <taxon>Paniceae</taxon>
        <taxon>Anthephorinae</taxon>
        <taxon>Digitaria</taxon>
    </lineage>
</organism>
<dbReference type="Proteomes" id="UP000636709">
    <property type="component" value="Unassembled WGS sequence"/>
</dbReference>
<comment type="caution">
    <text evidence="1">The sequence shown here is derived from an EMBL/GenBank/DDBJ whole genome shotgun (WGS) entry which is preliminary data.</text>
</comment>
<name>A0A835APD0_9POAL</name>
<gene>
    <name evidence="1" type="ORF">HU200_049877</name>
</gene>
<evidence type="ECO:0000313" key="2">
    <source>
        <dbReference type="Proteomes" id="UP000636709"/>
    </source>
</evidence>
<evidence type="ECO:0000313" key="1">
    <source>
        <dbReference type="EMBL" id="KAF8671729.1"/>
    </source>
</evidence>
<dbReference type="EMBL" id="JACEFO010002236">
    <property type="protein sequence ID" value="KAF8671729.1"/>
    <property type="molecule type" value="Genomic_DNA"/>
</dbReference>
<keyword evidence="2" id="KW-1185">Reference proteome</keyword>
<proteinExistence type="predicted"/>
<dbReference type="OrthoDB" id="677348at2759"/>
<reference evidence="1" key="1">
    <citation type="submission" date="2020-07" db="EMBL/GenBank/DDBJ databases">
        <title>Genome sequence and genetic diversity analysis of an under-domesticated orphan crop, white fonio (Digitaria exilis).</title>
        <authorList>
            <person name="Bennetzen J.L."/>
            <person name="Chen S."/>
            <person name="Ma X."/>
            <person name="Wang X."/>
            <person name="Yssel A.E.J."/>
            <person name="Chaluvadi S.R."/>
            <person name="Johnson M."/>
            <person name="Gangashetty P."/>
            <person name="Hamidou F."/>
            <person name="Sanogo M.D."/>
            <person name="Zwaenepoel A."/>
            <person name="Wallace J."/>
            <person name="Van De Peer Y."/>
            <person name="Van Deynze A."/>
        </authorList>
    </citation>
    <scope>NUCLEOTIDE SEQUENCE</scope>
    <source>
        <tissue evidence="1">Leaves</tissue>
    </source>
</reference>
<sequence length="141" mass="14926">MEQQLGPSPLLPPLPPPSPAPSPAVNCPLYCSTQCTPVCQARETAGMAQCQADFVRNGKGCYDSCSNSTCNQSPDKTACLNSGCSYDNCTCGNTYTSSCCSWCRQAVGTTYSNCLNSCNKGFGYCMMDCIGNCQKNCTIQG</sequence>
<accession>A0A835APD0</accession>
<protein>
    <submittedName>
        <fullName evidence="1">Uncharacterized protein</fullName>
    </submittedName>
</protein>
<dbReference type="AlphaFoldDB" id="A0A835APD0"/>